<proteinExistence type="predicted"/>
<gene>
    <name evidence="2" type="ORF">SMN809_LOCUS31292</name>
</gene>
<organism evidence="2 3">
    <name type="scientific">Rotaria magnacalcarata</name>
    <dbReference type="NCBI Taxonomy" id="392030"/>
    <lineage>
        <taxon>Eukaryota</taxon>
        <taxon>Metazoa</taxon>
        <taxon>Spiralia</taxon>
        <taxon>Gnathifera</taxon>
        <taxon>Rotifera</taxon>
        <taxon>Eurotatoria</taxon>
        <taxon>Bdelloidea</taxon>
        <taxon>Philodinida</taxon>
        <taxon>Philodinidae</taxon>
        <taxon>Rotaria</taxon>
    </lineage>
</organism>
<comment type="caution">
    <text evidence="2">The sequence shown here is derived from an EMBL/GenBank/DDBJ whole genome shotgun (WGS) entry which is preliminary data.</text>
</comment>
<sequence>NESTKYTLCANTAFIVENQTKQSQSSTESLLDDPSLFIDIKSVKRHTFDTASDCDSSRCSNENKKKITNKRQTPRNGSRYLSKNSTAATRTTTKRSVSPDAASSSRPKRTRTAKSHS</sequence>
<feature type="non-terminal residue" evidence="2">
    <location>
        <position position="1"/>
    </location>
</feature>
<dbReference type="Proteomes" id="UP000676336">
    <property type="component" value="Unassembled WGS sequence"/>
</dbReference>
<evidence type="ECO:0000256" key="1">
    <source>
        <dbReference type="SAM" id="MobiDB-lite"/>
    </source>
</evidence>
<feature type="compositionally biased region" description="Low complexity" evidence="1">
    <location>
        <begin position="82"/>
        <end position="95"/>
    </location>
</feature>
<protein>
    <submittedName>
        <fullName evidence="2">Uncharacterized protein</fullName>
    </submittedName>
</protein>
<evidence type="ECO:0000313" key="3">
    <source>
        <dbReference type="Proteomes" id="UP000676336"/>
    </source>
</evidence>
<dbReference type="EMBL" id="CAJOBI010062008">
    <property type="protein sequence ID" value="CAF4419656.1"/>
    <property type="molecule type" value="Genomic_DNA"/>
</dbReference>
<accession>A0A8S2VX75</accession>
<feature type="compositionally biased region" description="Polar residues" evidence="1">
    <location>
        <begin position="50"/>
        <end position="60"/>
    </location>
</feature>
<dbReference type="AlphaFoldDB" id="A0A8S2VX75"/>
<name>A0A8S2VX75_9BILA</name>
<feature type="compositionally biased region" description="Basic residues" evidence="1">
    <location>
        <begin position="106"/>
        <end position="117"/>
    </location>
</feature>
<evidence type="ECO:0000313" key="2">
    <source>
        <dbReference type="EMBL" id="CAF4419656.1"/>
    </source>
</evidence>
<reference evidence="2" key="1">
    <citation type="submission" date="2021-02" db="EMBL/GenBank/DDBJ databases">
        <authorList>
            <person name="Nowell W R."/>
        </authorList>
    </citation>
    <scope>NUCLEOTIDE SEQUENCE</scope>
</reference>
<feature type="region of interest" description="Disordered" evidence="1">
    <location>
        <begin position="50"/>
        <end position="117"/>
    </location>
</feature>